<dbReference type="GO" id="GO:0016874">
    <property type="term" value="F:ligase activity"/>
    <property type="evidence" value="ECO:0007669"/>
    <property type="project" value="UniProtKB-KW"/>
</dbReference>
<evidence type="ECO:0000256" key="4">
    <source>
        <dbReference type="ARBA" id="ARBA00022679"/>
    </source>
</evidence>
<proteinExistence type="predicted"/>
<dbReference type="InterPro" id="IPR013083">
    <property type="entry name" value="Znf_RING/FYVE/PHD"/>
</dbReference>
<comment type="caution">
    <text evidence="12">The sequence shown here is derived from an EMBL/GenBank/DDBJ whole genome shotgun (WGS) entry which is preliminary data.</text>
</comment>
<dbReference type="AlphaFoldDB" id="A0AAV3QB83"/>
<evidence type="ECO:0000256" key="2">
    <source>
        <dbReference type="ARBA" id="ARBA00004906"/>
    </source>
</evidence>
<dbReference type="InterPro" id="IPR045191">
    <property type="entry name" value="MBR1/2-like"/>
</dbReference>
<evidence type="ECO:0000256" key="1">
    <source>
        <dbReference type="ARBA" id="ARBA00000900"/>
    </source>
</evidence>
<keyword evidence="13" id="KW-1185">Reference proteome</keyword>
<dbReference type="EMBL" id="BAABME010003793">
    <property type="protein sequence ID" value="GAA0160161.1"/>
    <property type="molecule type" value="Genomic_DNA"/>
</dbReference>
<organism evidence="12 13">
    <name type="scientific">Lithospermum erythrorhizon</name>
    <name type="common">Purple gromwell</name>
    <name type="synonym">Lithospermum officinale var. erythrorhizon</name>
    <dbReference type="NCBI Taxonomy" id="34254"/>
    <lineage>
        <taxon>Eukaryota</taxon>
        <taxon>Viridiplantae</taxon>
        <taxon>Streptophyta</taxon>
        <taxon>Embryophyta</taxon>
        <taxon>Tracheophyta</taxon>
        <taxon>Spermatophyta</taxon>
        <taxon>Magnoliopsida</taxon>
        <taxon>eudicotyledons</taxon>
        <taxon>Gunneridae</taxon>
        <taxon>Pentapetalae</taxon>
        <taxon>asterids</taxon>
        <taxon>lamiids</taxon>
        <taxon>Boraginales</taxon>
        <taxon>Boraginaceae</taxon>
        <taxon>Boraginoideae</taxon>
        <taxon>Lithospermeae</taxon>
        <taxon>Lithospermum</taxon>
    </lineage>
</organism>
<dbReference type="InterPro" id="IPR001841">
    <property type="entry name" value="Znf_RING"/>
</dbReference>
<evidence type="ECO:0000256" key="9">
    <source>
        <dbReference type="PROSITE-ProRule" id="PRU00175"/>
    </source>
</evidence>
<dbReference type="GO" id="GO:0043161">
    <property type="term" value="P:proteasome-mediated ubiquitin-dependent protein catabolic process"/>
    <property type="evidence" value="ECO:0007669"/>
    <property type="project" value="UniProtKB-ARBA"/>
</dbReference>
<feature type="compositionally biased region" description="Low complexity" evidence="10">
    <location>
        <begin position="217"/>
        <end position="236"/>
    </location>
</feature>
<feature type="region of interest" description="Disordered" evidence="10">
    <location>
        <begin position="401"/>
        <end position="441"/>
    </location>
</feature>
<keyword evidence="7" id="KW-0833">Ubl conjugation pathway</keyword>
<comment type="pathway">
    <text evidence="2">Protein modification; protein ubiquitination.</text>
</comment>
<dbReference type="FunFam" id="3.30.40.10:FF:000309">
    <property type="entry name" value="E3 ubiquitin-protein ligase MBR2"/>
    <property type="match status" value="1"/>
</dbReference>
<evidence type="ECO:0000256" key="6">
    <source>
        <dbReference type="ARBA" id="ARBA00022771"/>
    </source>
</evidence>
<evidence type="ECO:0000259" key="11">
    <source>
        <dbReference type="PROSITE" id="PS50089"/>
    </source>
</evidence>
<feature type="region of interest" description="Disordered" evidence="10">
    <location>
        <begin position="72"/>
        <end position="92"/>
    </location>
</feature>
<evidence type="ECO:0000256" key="8">
    <source>
        <dbReference type="ARBA" id="ARBA00022833"/>
    </source>
</evidence>
<dbReference type="SUPFAM" id="SSF57850">
    <property type="entry name" value="RING/U-box"/>
    <property type="match status" value="1"/>
</dbReference>
<feature type="compositionally biased region" description="Basic and acidic residues" evidence="10">
    <location>
        <begin position="249"/>
        <end position="259"/>
    </location>
</feature>
<feature type="compositionally biased region" description="Polar residues" evidence="10">
    <location>
        <begin position="401"/>
        <end position="426"/>
    </location>
</feature>
<keyword evidence="8" id="KW-0862">Zinc</keyword>
<sequence length="761" mass="82478">MSIVQRYRVDIRVCPGIITIVALMQGQRSSIGSATCDSTVDPQRYWNSMGHPSEEQLSDCVVLSSNPNIAYQDSAPHEEYGSRGWNSGESTLRGGAHSRVNLNDSYQNSAPHEGTHLSGWILGESSSNGAHNLVNQNDSVSEGTRSAHLLGERRYFSPEGPSLDNVNRNQHDEQGASGPLVMQSSTPQNLTNLEFTDRDDDDDDCQVIECVDTFRSGSSFQQCPGSSSSSHPFGTPSGSGGFIMEDTDERSRSSLDGRRSSCKRKTLEASAGQSSRSESSSYDQHIESSLWQGMTLHHNTTSSVPVPTENILTANLSDQSHPRLGSRVAGPASDVPLALSSTEAAQRSLRNFRLRINNSHQLGSVPGGISSTQDIHGNANVSSAQAQRRLRLPPISNLLDSSPFTVAENGSHQSPTSATRQNSQSCWYRAPSSGTASSSSAIPGERAFMHEEQNSGSIPSNISQHPMFIPTSEISNSYQTTGNWGLAAENVGVSGRVASSSGVGLSSGVNSTAPLLVPLRSAPHYLRRPSEFGRRSLIPPPGVETGNQDSNDNSLHSGPASSWTDTALPSGSSNHGHHRFHSRSAALLLERHLGSTIGIPYSSRSSAASGEGRSRLVSEIRNVLDRMRRGEGLRAEDAMILDQSIFFGMADFHDRHRDMRLDVDNMSYEELLALEERIGNVCTGLSEETISSRLKQWKYNDMNTEGDAEAAEPCCICQEKYKDGEDLGTLQCGHDFHSECIKQWLKQKNSCPICKTTGLNK</sequence>
<feature type="region of interest" description="Disordered" evidence="10">
    <location>
        <begin position="217"/>
        <end position="284"/>
    </location>
</feature>
<dbReference type="Proteomes" id="UP001454036">
    <property type="component" value="Unassembled WGS sequence"/>
</dbReference>
<dbReference type="GO" id="GO:0010228">
    <property type="term" value="P:vegetative to reproductive phase transition of meristem"/>
    <property type="evidence" value="ECO:0007669"/>
    <property type="project" value="UniProtKB-ARBA"/>
</dbReference>
<evidence type="ECO:0000256" key="10">
    <source>
        <dbReference type="SAM" id="MobiDB-lite"/>
    </source>
</evidence>
<feature type="compositionally biased region" description="Polar residues" evidence="10">
    <location>
        <begin position="545"/>
        <end position="574"/>
    </location>
</feature>
<dbReference type="PANTHER" id="PTHR22937:SF224">
    <property type="entry name" value="E3 UBIQUITIN-PROTEIN LIGASE MBR1-RELATED"/>
    <property type="match status" value="1"/>
</dbReference>
<feature type="region of interest" description="Disordered" evidence="10">
    <location>
        <begin position="530"/>
        <end position="579"/>
    </location>
</feature>
<keyword evidence="12" id="KW-0436">Ligase</keyword>
<dbReference type="GO" id="GO:0008270">
    <property type="term" value="F:zinc ion binding"/>
    <property type="evidence" value="ECO:0007669"/>
    <property type="project" value="UniProtKB-KW"/>
</dbReference>
<feature type="region of interest" description="Disordered" evidence="10">
    <location>
        <begin position="155"/>
        <end position="186"/>
    </location>
</feature>
<evidence type="ECO:0000256" key="7">
    <source>
        <dbReference type="ARBA" id="ARBA00022786"/>
    </source>
</evidence>
<dbReference type="Gene3D" id="3.30.40.10">
    <property type="entry name" value="Zinc/RING finger domain, C3HC4 (zinc finger)"/>
    <property type="match status" value="1"/>
</dbReference>
<evidence type="ECO:0000313" key="13">
    <source>
        <dbReference type="Proteomes" id="UP001454036"/>
    </source>
</evidence>
<keyword evidence="5" id="KW-0479">Metal-binding</keyword>
<feature type="domain" description="RING-type" evidence="11">
    <location>
        <begin position="714"/>
        <end position="755"/>
    </location>
</feature>
<evidence type="ECO:0000256" key="3">
    <source>
        <dbReference type="ARBA" id="ARBA00012483"/>
    </source>
</evidence>
<dbReference type="Pfam" id="PF13639">
    <property type="entry name" value="zf-RING_2"/>
    <property type="match status" value="1"/>
</dbReference>
<reference evidence="12 13" key="1">
    <citation type="submission" date="2024-01" db="EMBL/GenBank/DDBJ databases">
        <title>The complete chloroplast genome sequence of Lithospermum erythrorhizon: insights into the phylogenetic relationship among Boraginaceae species and the maternal lineages of purple gromwells.</title>
        <authorList>
            <person name="Okada T."/>
            <person name="Watanabe K."/>
        </authorList>
    </citation>
    <scope>NUCLEOTIDE SEQUENCE [LARGE SCALE GENOMIC DNA]</scope>
</reference>
<gene>
    <name evidence="12" type="ORF">LIER_16779</name>
</gene>
<dbReference type="PANTHER" id="PTHR22937">
    <property type="entry name" value="E3 UBIQUITIN-PROTEIN LIGASE RNF165"/>
    <property type="match status" value="1"/>
</dbReference>
<dbReference type="SMART" id="SM00184">
    <property type="entry name" value="RING"/>
    <property type="match status" value="1"/>
</dbReference>
<protein>
    <recommendedName>
        <fullName evidence="3">RING-type E3 ubiquitin transferase</fullName>
        <ecNumber evidence="3">2.3.2.27</ecNumber>
    </recommendedName>
</protein>
<keyword evidence="6 9" id="KW-0863">Zinc-finger</keyword>
<accession>A0AAV3QB83</accession>
<comment type="catalytic activity">
    <reaction evidence="1">
        <text>S-ubiquitinyl-[E2 ubiquitin-conjugating enzyme]-L-cysteine + [acceptor protein]-L-lysine = [E2 ubiquitin-conjugating enzyme]-L-cysteine + N(6)-ubiquitinyl-[acceptor protein]-L-lysine.</text>
        <dbReference type="EC" id="2.3.2.27"/>
    </reaction>
</comment>
<keyword evidence="4" id="KW-0808">Transferase</keyword>
<dbReference type="EC" id="2.3.2.27" evidence="3"/>
<evidence type="ECO:0000256" key="5">
    <source>
        <dbReference type="ARBA" id="ARBA00022723"/>
    </source>
</evidence>
<feature type="compositionally biased region" description="Low complexity" evidence="10">
    <location>
        <begin position="430"/>
        <end position="441"/>
    </location>
</feature>
<feature type="compositionally biased region" description="Low complexity" evidence="10">
    <location>
        <begin position="270"/>
        <end position="281"/>
    </location>
</feature>
<name>A0AAV3QB83_LITER</name>
<evidence type="ECO:0000313" key="12">
    <source>
        <dbReference type="EMBL" id="GAA0160161.1"/>
    </source>
</evidence>
<dbReference type="PROSITE" id="PS50089">
    <property type="entry name" value="ZF_RING_2"/>
    <property type="match status" value="1"/>
</dbReference>
<dbReference type="GO" id="GO:0061630">
    <property type="term" value="F:ubiquitin protein ligase activity"/>
    <property type="evidence" value="ECO:0007669"/>
    <property type="project" value="UniProtKB-EC"/>
</dbReference>